<accession>A0AAE9VQJ7</accession>
<dbReference type="Proteomes" id="UP001212189">
    <property type="component" value="Chromosome"/>
</dbReference>
<dbReference type="InterPro" id="IPR053851">
    <property type="entry name" value="DUF6929"/>
</dbReference>
<reference evidence="1 2" key="1">
    <citation type="submission" date="2022-12" db="EMBL/GenBank/DDBJ databases">
        <title>Coexistence and Characterization of a Novel Tigecycline Resistance gene tet(X) variant and blaNDM-1 in a Pseudomonas caeni Isolate of Chicken Origin.</title>
        <authorList>
            <person name="Lu X."/>
            <person name="Zhang L."/>
            <person name="Li R."/>
            <person name="Wang Z."/>
        </authorList>
    </citation>
    <scope>NUCLEOTIDE SEQUENCE [LARGE SCALE GENOMIC DNA]</scope>
    <source>
        <strain evidence="1 2">CE14</strain>
    </source>
</reference>
<protein>
    <submittedName>
        <fullName evidence="1">Uncharacterized protein</fullName>
    </submittedName>
</protein>
<dbReference type="RefSeq" id="WP_269817459.1">
    <property type="nucleotide sequence ID" value="NZ_CP114976.1"/>
</dbReference>
<sequence>MHSDGLTLIELRELQLNEATGRSYLSAASGMWVADDTLYVVPDDDLVLGVFSLHDSAPGQTLTIIPGALPQDAKQRKAVKPDFESLTFMPPCSRYAHGALLALGSGSTQQRKRGMLWPFAAPGTLQAEPLLFALQPLYQPLEQVFVDLNIEGVVIQGDCLKIWQRGNNQHRDNAVIEFKLADLLTLLDNPDPALSIPAQRIDRYELGEVAGVPLTFTDGFALPDGACLFSAAAENTDDSYHDGECVAAAIGLIDADRQLRWIKAVQPVYKIEGISAKQEGERLQILLVSDADNPNVPAKLFKTYINYPL</sequence>
<dbReference type="EMBL" id="CP114976">
    <property type="protein sequence ID" value="WBE24515.1"/>
    <property type="molecule type" value="Genomic_DNA"/>
</dbReference>
<dbReference type="Pfam" id="PF22000">
    <property type="entry name" value="DUF6929"/>
    <property type="match status" value="1"/>
</dbReference>
<evidence type="ECO:0000313" key="2">
    <source>
        <dbReference type="Proteomes" id="UP001212189"/>
    </source>
</evidence>
<name>A0AAE9VQJ7_9GAMM</name>
<dbReference type="KEGG" id="dce:O6P33_09035"/>
<gene>
    <name evidence="1" type="ORF">O6P33_09035</name>
</gene>
<proteinExistence type="predicted"/>
<evidence type="ECO:0000313" key="1">
    <source>
        <dbReference type="EMBL" id="WBE24515.1"/>
    </source>
</evidence>
<dbReference type="AlphaFoldDB" id="A0AAE9VQJ7"/>
<organism evidence="1 2">
    <name type="scientific">Denitrificimonas caeni</name>
    <dbReference type="NCBI Taxonomy" id="521720"/>
    <lineage>
        <taxon>Bacteria</taxon>
        <taxon>Pseudomonadati</taxon>
        <taxon>Pseudomonadota</taxon>
        <taxon>Gammaproteobacteria</taxon>
        <taxon>Pseudomonadales</taxon>
        <taxon>Pseudomonadaceae</taxon>
        <taxon>Denitrificimonas</taxon>
    </lineage>
</organism>
<keyword evidence="2" id="KW-1185">Reference proteome</keyword>